<dbReference type="CDD" id="cd00338">
    <property type="entry name" value="Ser_Recombinase"/>
    <property type="match status" value="1"/>
</dbReference>
<organism evidence="4 5">
    <name type="scientific">Sphingomonas bisphenolicum</name>
    <dbReference type="NCBI Taxonomy" id="296544"/>
    <lineage>
        <taxon>Bacteria</taxon>
        <taxon>Pseudomonadati</taxon>
        <taxon>Pseudomonadota</taxon>
        <taxon>Alphaproteobacteria</taxon>
        <taxon>Sphingomonadales</taxon>
        <taxon>Sphingomonadaceae</taxon>
        <taxon>Sphingomonas</taxon>
    </lineage>
</organism>
<evidence type="ECO:0000313" key="5">
    <source>
        <dbReference type="Proteomes" id="UP001059971"/>
    </source>
</evidence>
<feature type="domain" description="Resolvase/invertase-type recombinase catalytic" evidence="3">
    <location>
        <begin position="1"/>
        <end position="118"/>
    </location>
</feature>
<gene>
    <name evidence="4" type="ORF">SBA_ch1_10160</name>
</gene>
<sequence length="211" mass="22793">MEAQRTAVESYALGGGHRIVAEYVEVESGKHDDRPFLAEALAACRLHRATLCIAKLDRLSRSVSFISRLHDGDVDFVACDAPYANRFMINLFAAIAEHEREMISQRTKAALAAAKARGVRLGNPNGGAALLPGCKIAAAKAGALLAQRADQRAIQVMPLLQQLEADGCTSARAMAHALNLRGVPAPSGRPLWYPEQVRRVMRRGANLDRTG</sequence>
<dbReference type="RefSeq" id="WP_390902390.1">
    <property type="nucleotide sequence ID" value="NZ_AP018817.1"/>
</dbReference>
<dbReference type="PROSITE" id="PS51736">
    <property type="entry name" value="RECOMBINASES_3"/>
    <property type="match status" value="1"/>
</dbReference>
<accession>A0ABN5W964</accession>
<dbReference type="EMBL" id="AP018817">
    <property type="protein sequence ID" value="BBF68816.1"/>
    <property type="molecule type" value="Genomic_DNA"/>
</dbReference>
<dbReference type="PANTHER" id="PTHR30461">
    <property type="entry name" value="DNA-INVERTASE FROM LAMBDOID PROPHAGE"/>
    <property type="match status" value="1"/>
</dbReference>
<evidence type="ECO:0000313" key="4">
    <source>
        <dbReference type="EMBL" id="BBF68816.1"/>
    </source>
</evidence>
<keyword evidence="2" id="KW-0233">DNA recombination</keyword>
<dbReference type="Proteomes" id="UP001059971">
    <property type="component" value="Chromosome 1"/>
</dbReference>
<keyword evidence="1" id="KW-0238">DNA-binding</keyword>
<dbReference type="InterPro" id="IPR050639">
    <property type="entry name" value="SSR_resolvase"/>
</dbReference>
<dbReference type="InterPro" id="IPR006119">
    <property type="entry name" value="Resolv_N"/>
</dbReference>
<dbReference type="PANTHER" id="PTHR30461:SF2">
    <property type="entry name" value="SERINE RECOMBINASE PINE-RELATED"/>
    <property type="match status" value="1"/>
</dbReference>
<reference evidence="4" key="1">
    <citation type="submission" date="2018-07" db="EMBL/GenBank/DDBJ databases">
        <title>Complete genome sequence of Sphingomonas bisphenolicum strain AO1, a bisphenol A degradative bacterium isolated from Japanese farm field.</title>
        <authorList>
            <person name="Murakami M."/>
            <person name="Koh M."/>
            <person name="Koba S."/>
            <person name="Matsumura Y."/>
        </authorList>
    </citation>
    <scope>NUCLEOTIDE SEQUENCE</scope>
    <source>
        <strain evidence="4">AO1</strain>
    </source>
</reference>
<dbReference type="Gene3D" id="3.40.50.1390">
    <property type="entry name" value="Resolvase, N-terminal catalytic domain"/>
    <property type="match status" value="1"/>
</dbReference>
<dbReference type="Pfam" id="PF00239">
    <property type="entry name" value="Resolvase"/>
    <property type="match status" value="1"/>
</dbReference>
<name>A0ABN5W964_9SPHN</name>
<dbReference type="SUPFAM" id="SSF53041">
    <property type="entry name" value="Resolvase-like"/>
    <property type="match status" value="1"/>
</dbReference>
<keyword evidence="5" id="KW-1185">Reference proteome</keyword>
<evidence type="ECO:0000256" key="1">
    <source>
        <dbReference type="ARBA" id="ARBA00023125"/>
    </source>
</evidence>
<protein>
    <submittedName>
        <fullName evidence="4">Resolvase</fullName>
    </submittedName>
</protein>
<dbReference type="SMART" id="SM00857">
    <property type="entry name" value="Resolvase"/>
    <property type="match status" value="1"/>
</dbReference>
<evidence type="ECO:0000256" key="2">
    <source>
        <dbReference type="ARBA" id="ARBA00023172"/>
    </source>
</evidence>
<dbReference type="InterPro" id="IPR036162">
    <property type="entry name" value="Resolvase-like_N_sf"/>
</dbReference>
<proteinExistence type="predicted"/>
<evidence type="ECO:0000259" key="3">
    <source>
        <dbReference type="PROSITE" id="PS51736"/>
    </source>
</evidence>